<protein>
    <recommendedName>
        <fullName evidence="5">Kazal-like domain-containing protein</fullName>
    </recommendedName>
</protein>
<feature type="domain" description="Kazal-like" evidence="5">
    <location>
        <begin position="46"/>
        <end position="96"/>
    </location>
</feature>
<dbReference type="SMART" id="SM00274">
    <property type="entry name" value="FOLN"/>
    <property type="match status" value="2"/>
</dbReference>
<dbReference type="InterPro" id="IPR036058">
    <property type="entry name" value="Kazal_dom_sf"/>
</dbReference>
<dbReference type="Gene3D" id="3.30.60.30">
    <property type="match status" value="3"/>
</dbReference>
<dbReference type="GO" id="GO:0050840">
    <property type="term" value="F:extracellular matrix binding"/>
    <property type="evidence" value="ECO:0007669"/>
    <property type="project" value="TreeGrafter"/>
</dbReference>
<dbReference type="SUPFAM" id="SSF100895">
    <property type="entry name" value="Kazal-type serine protease inhibitors"/>
    <property type="match status" value="2"/>
</dbReference>
<evidence type="ECO:0000256" key="3">
    <source>
        <dbReference type="ARBA" id="ARBA00023180"/>
    </source>
</evidence>
<dbReference type="Proteomes" id="UP000014500">
    <property type="component" value="Unassembled WGS sequence"/>
</dbReference>
<dbReference type="HOGENOM" id="CLU_1385761_0_0_1"/>
<dbReference type="CDD" id="cd00104">
    <property type="entry name" value="KAZAL_FS"/>
    <property type="match status" value="2"/>
</dbReference>
<evidence type="ECO:0000256" key="4">
    <source>
        <dbReference type="SAM" id="MobiDB-lite"/>
    </source>
</evidence>
<dbReference type="PANTHER" id="PTHR13866">
    <property type="entry name" value="SPARC OSTEONECTIN"/>
    <property type="match status" value="1"/>
</dbReference>
<evidence type="ECO:0000313" key="7">
    <source>
        <dbReference type="Proteomes" id="UP000014500"/>
    </source>
</evidence>
<evidence type="ECO:0000259" key="5">
    <source>
        <dbReference type="PROSITE" id="PS51465"/>
    </source>
</evidence>
<dbReference type="STRING" id="126957.T1IPB1"/>
<dbReference type="EnsemblMetazoa" id="SMAR002860-RA">
    <property type="protein sequence ID" value="SMAR002860-PA"/>
    <property type="gene ID" value="SMAR002860"/>
</dbReference>
<dbReference type="PROSITE" id="PS51465">
    <property type="entry name" value="KAZAL_2"/>
    <property type="match status" value="2"/>
</dbReference>
<dbReference type="GO" id="GO:0005509">
    <property type="term" value="F:calcium ion binding"/>
    <property type="evidence" value="ECO:0007669"/>
    <property type="project" value="TreeGrafter"/>
</dbReference>
<organism evidence="6 7">
    <name type="scientific">Strigamia maritima</name>
    <name type="common">European centipede</name>
    <name type="synonym">Geophilus maritimus</name>
    <dbReference type="NCBI Taxonomy" id="126957"/>
    <lineage>
        <taxon>Eukaryota</taxon>
        <taxon>Metazoa</taxon>
        <taxon>Ecdysozoa</taxon>
        <taxon>Arthropoda</taxon>
        <taxon>Myriapoda</taxon>
        <taxon>Chilopoda</taxon>
        <taxon>Pleurostigmophora</taxon>
        <taxon>Geophilomorpha</taxon>
        <taxon>Linotaeniidae</taxon>
        <taxon>Strigamia</taxon>
    </lineage>
</organism>
<dbReference type="PhylomeDB" id="T1IPB1"/>
<dbReference type="InterPro" id="IPR002350">
    <property type="entry name" value="Kazal_dom"/>
</dbReference>
<evidence type="ECO:0000256" key="1">
    <source>
        <dbReference type="ARBA" id="ARBA00022729"/>
    </source>
</evidence>
<dbReference type="eggNOG" id="KOG3649">
    <property type="taxonomic scope" value="Eukaryota"/>
</dbReference>
<reference evidence="6" key="2">
    <citation type="submission" date="2015-02" db="UniProtKB">
        <authorList>
            <consortium name="EnsemblMetazoa"/>
        </authorList>
    </citation>
    <scope>IDENTIFICATION</scope>
</reference>
<feature type="domain" description="Kazal-like" evidence="5">
    <location>
        <begin position="116"/>
        <end position="175"/>
    </location>
</feature>
<evidence type="ECO:0000256" key="2">
    <source>
        <dbReference type="ARBA" id="ARBA00023157"/>
    </source>
</evidence>
<dbReference type="EMBL" id="JH431252">
    <property type="status" value="NOT_ANNOTATED_CDS"/>
    <property type="molecule type" value="Genomic_DNA"/>
</dbReference>
<dbReference type="SMART" id="SM00280">
    <property type="entry name" value="KAZAL"/>
    <property type="match status" value="2"/>
</dbReference>
<reference evidence="7" key="1">
    <citation type="submission" date="2011-05" db="EMBL/GenBank/DDBJ databases">
        <authorList>
            <person name="Richards S.R."/>
            <person name="Qu J."/>
            <person name="Jiang H."/>
            <person name="Jhangiani S.N."/>
            <person name="Agravi P."/>
            <person name="Goodspeed R."/>
            <person name="Gross S."/>
            <person name="Mandapat C."/>
            <person name="Jackson L."/>
            <person name="Mathew T."/>
            <person name="Pu L."/>
            <person name="Thornton R."/>
            <person name="Saada N."/>
            <person name="Wilczek-Boney K.B."/>
            <person name="Lee S."/>
            <person name="Kovar C."/>
            <person name="Wu Y."/>
            <person name="Scherer S.E."/>
            <person name="Worley K.C."/>
            <person name="Muzny D.M."/>
            <person name="Gibbs R."/>
        </authorList>
    </citation>
    <scope>NUCLEOTIDE SEQUENCE</scope>
    <source>
        <strain evidence="7">Brora</strain>
    </source>
</reference>
<keyword evidence="2" id="KW-1015">Disulfide bond</keyword>
<evidence type="ECO:0000313" key="6">
    <source>
        <dbReference type="EnsemblMetazoa" id="SMAR002860-PA"/>
    </source>
</evidence>
<feature type="region of interest" description="Disordered" evidence="4">
    <location>
        <begin position="175"/>
        <end position="197"/>
    </location>
</feature>
<sequence length="197" mass="21592">MLKKSCRKKKPLQVAYYGACQKSCTALRCPGKKQCLLDQNLTPHCVRCSRACPDSKAKKYVCGVDGVSYTSFCHLRQAACQKGRAIPVAYPGKCKIGATCDTVRCPRGKTCLTEPGTGRPRCTTCHFNCRAVKFHLQGPVCATNNVTYASWCHMMQASCSLRTALELRSNAKCEESNSTHEPNSIPLVDQETSSTKS</sequence>
<proteinExistence type="predicted"/>
<dbReference type="GO" id="GO:0005518">
    <property type="term" value="F:collagen binding"/>
    <property type="evidence" value="ECO:0007669"/>
    <property type="project" value="TreeGrafter"/>
</dbReference>
<dbReference type="Pfam" id="PF07648">
    <property type="entry name" value="Kazal_2"/>
    <property type="match status" value="2"/>
</dbReference>
<keyword evidence="3" id="KW-0325">Glycoprotein</keyword>
<dbReference type="PANTHER" id="PTHR13866:SF14">
    <property type="entry name" value="BM-40"/>
    <property type="match status" value="1"/>
</dbReference>
<keyword evidence="1" id="KW-0732">Signal</keyword>
<dbReference type="OMA" id="KSATCAT"/>
<keyword evidence="7" id="KW-1185">Reference proteome</keyword>
<name>T1IPB1_STRMM</name>
<dbReference type="GO" id="GO:0005615">
    <property type="term" value="C:extracellular space"/>
    <property type="evidence" value="ECO:0007669"/>
    <property type="project" value="TreeGrafter"/>
</dbReference>
<dbReference type="InterPro" id="IPR003645">
    <property type="entry name" value="Fol_N"/>
</dbReference>
<accession>T1IPB1</accession>
<dbReference type="AlphaFoldDB" id="T1IPB1"/>